<feature type="region of interest" description="Disordered" evidence="1">
    <location>
        <begin position="102"/>
        <end position="168"/>
    </location>
</feature>
<evidence type="ECO:0000313" key="3">
    <source>
        <dbReference type="Proteomes" id="UP000708208"/>
    </source>
</evidence>
<evidence type="ECO:0000256" key="1">
    <source>
        <dbReference type="SAM" id="MobiDB-lite"/>
    </source>
</evidence>
<dbReference type="EMBL" id="CAJVCH010002403">
    <property type="protein sequence ID" value="CAG7644179.1"/>
    <property type="molecule type" value="Genomic_DNA"/>
</dbReference>
<accession>A0A8J2NL80</accession>
<evidence type="ECO:0000313" key="2">
    <source>
        <dbReference type="EMBL" id="CAG7644179.1"/>
    </source>
</evidence>
<reference evidence="2" key="1">
    <citation type="submission" date="2021-06" db="EMBL/GenBank/DDBJ databases">
        <authorList>
            <person name="Hodson N. C."/>
            <person name="Mongue J. A."/>
            <person name="Jaron S. K."/>
        </authorList>
    </citation>
    <scope>NUCLEOTIDE SEQUENCE</scope>
</reference>
<proteinExistence type="predicted"/>
<gene>
    <name evidence="2" type="ORF">AFUS01_LOCUS505</name>
</gene>
<dbReference type="Proteomes" id="UP000708208">
    <property type="component" value="Unassembled WGS sequence"/>
</dbReference>
<protein>
    <submittedName>
        <fullName evidence="2">Uncharacterized protein</fullName>
    </submittedName>
</protein>
<feature type="compositionally biased region" description="Polar residues" evidence="1">
    <location>
        <begin position="102"/>
        <end position="120"/>
    </location>
</feature>
<name>A0A8J2NL80_9HEXA</name>
<sequence>MASNAATRNVRDWYSTKIYIPEKYSKLYTPKHITLKFIEKTVEQEDFAGFPPREKNFVENGRGVPVKHTRIFTPFRRLVDYKTIDQSVFQVTPWDLKQKQQVQAPSTSWKVRPRQSSELMTSEEMVAKLKAKDLEKRKTRSSSDSEERRLTRNLDKSQKRELRSAKLN</sequence>
<keyword evidence="3" id="KW-1185">Reference proteome</keyword>
<dbReference type="AlphaFoldDB" id="A0A8J2NL80"/>
<comment type="caution">
    <text evidence="2">The sequence shown here is derived from an EMBL/GenBank/DDBJ whole genome shotgun (WGS) entry which is preliminary data.</text>
</comment>
<feature type="compositionally biased region" description="Basic and acidic residues" evidence="1">
    <location>
        <begin position="125"/>
        <end position="168"/>
    </location>
</feature>
<organism evidence="2 3">
    <name type="scientific">Allacma fusca</name>
    <dbReference type="NCBI Taxonomy" id="39272"/>
    <lineage>
        <taxon>Eukaryota</taxon>
        <taxon>Metazoa</taxon>
        <taxon>Ecdysozoa</taxon>
        <taxon>Arthropoda</taxon>
        <taxon>Hexapoda</taxon>
        <taxon>Collembola</taxon>
        <taxon>Symphypleona</taxon>
        <taxon>Sminthuridae</taxon>
        <taxon>Allacma</taxon>
    </lineage>
</organism>